<dbReference type="PRINTS" id="PR00081">
    <property type="entry name" value="GDHRDH"/>
</dbReference>
<dbReference type="Pfam" id="PF00106">
    <property type="entry name" value="adh_short"/>
    <property type="match status" value="1"/>
</dbReference>
<dbReference type="EMBL" id="BSPQ01000002">
    <property type="protein sequence ID" value="GLS90212.1"/>
    <property type="molecule type" value="Genomic_DNA"/>
</dbReference>
<evidence type="ECO:0000313" key="5">
    <source>
        <dbReference type="Proteomes" id="UP001157353"/>
    </source>
</evidence>
<evidence type="ECO:0000256" key="1">
    <source>
        <dbReference type="ARBA" id="ARBA00006484"/>
    </source>
</evidence>
<gene>
    <name evidence="4" type="primary">dltE</name>
    <name evidence="4" type="ORF">GCM10007916_12790</name>
</gene>
<organism evidence="4 5">
    <name type="scientific">Psychromonas marina</name>
    <dbReference type="NCBI Taxonomy" id="88364"/>
    <lineage>
        <taxon>Bacteria</taxon>
        <taxon>Pseudomonadati</taxon>
        <taxon>Pseudomonadota</taxon>
        <taxon>Gammaproteobacteria</taxon>
        <taxon>Alteromonadales</taxon>
        <taxon>Psychromonadaceae</taxon>
        <taxon>Psychromonas</taxon>
    </lineage>
</organism>
<evidence type="ECO:0000313" key="4">
    <source>
        <dbReference type="EMBL" id="GLS90212.1"/>
    </source>
</evidence>
<comment type="similarity">
    <text evidence="1 3">Belongs to the short-chain dehydrogenases/reductases (SDR) family.</text>
</comment>
<evidence type="ECO:0000256" key="3">
    <source>
        <dbReference type="RuleBase" id="RU000363"/>
    </source>
</evidence>
<accession>A0ABQ6DYP0</accession>
<dbReference type="Gene3D" id="3.40.50.720">
    <property type="entry name" value="NAD(P)-binding Rossmann-like Domain"/>
    <property type="match status" value="1"/>
</dbReference>
<dbReference type="PANTHER" id="PTHR43086:SF3">
    <property type="entry name" value="NADP-DEPENDENT 3-HYDROXY ACID DEHYDROGENASE YDFG"/>
    <property type="match status" value="1"/>
</dbReference>
<reference evidence="5" key="1">
    <citation type="journal article" date="2019" name="Int. J. Syst. Evol. Microbiol.">
        <title>The Global Catalogue of Microorganisms (GCM) 10K type strain sequencing project: providing services to taxonomists for standard genome sequencing and annotation.</title>
        <authorList>
            <consortium name="The Broad Institute Genomics Platform"/>
            <consortium name="The Broad Institute Genome Sequencing Center for Infectious Disease"/>
            <person name="Wu L."/>
            <person name="Ma J."/>
        </authorList>
    </citation>
    <scope>NUCLEOTIDE SEQUENCE [LARGE SCALE GENOMIC DNA]</scope>
    <source>
        <strain evidence="5">NBRC 103166</strain>
    </source>
</reference>
<keyword evidence="5" id="KW-1185">Reference proteome</keyword>
<dbReference type="Proteomes" id="UP001157353">
    <property type="component" value="Unassembled WGS sequence"/>
</dbReference>
<proteinExistence type="inferred from homology"/>
<dbReference type="PANTHER" id="PTHR43086">
    <property type="entry name" value="VERY-LONG-CHAIN 3-OXOOACYL-COA REDUCTASE"/>
    <property type="match status" value="1"/>
</dbReference>
<dbReference type="PRINTS" id="PR00080">
    <property type="entry name" value="SDRFAMILY"/>
</dbReference>
<sequence>MENDEMKNTVLITGASAGLGEEFAWQLAEQGFNLLLVARRTERLSTVQRNISIKYPSVSCLVLSVDLNEADALATLVNFVSLQKIELTGLINNAGFGIRGEFYALPANRQRELLQVNINALTMLSHAFIPHLTATSIAVHNNKIPHSQGVQAVPFIINVASTAAFQAGPNLALYYASKAFVLSFSEALHEELKGKIQVSALCPGATKTEFAEVARMSNSLVFKLRVMDKKAVVSYALKKRGKAIVIPGLMNKIGVIAVKLLPRFITRKLAYQIQK</sequence>
<protein>
    <submittedName>
        <fullName evidence="4">Oxidoreductase</fullName>
    </submittedName>
</protein>
<name>A0ABQ6DYP0_9GAMM</name>
<evidence type="ECO:0000256" key="2">
    <source>
        <dbReference type="ARBA" id="ARBA00023002"/>
    </source>
</evidence>
<dbReference type="SUPFAM" id="SSF51735">
    <property type="entry name" value="NAD(P)-binding Rossmann-fold domains"/>
    <property type="match status" value="1"/>
</dbReference>
<keyword evidence="2" id="KW-0560">Oxidoreductase</keyword>
<dbReference type="InterPro" id="IPR002347">
    <property type="entry name" value="SDR_fam"/>
</dbReference>
<comment type="caution">
    <text evidence="4">The sequence shown here is derived from an EMBL/GenBank/DDBJ whole genome shotgun (WGS) entry which is preliminary data.</text>
</comment>
<dbReference type="PIRSF" id="PIRSF000126">
    <property type="entry name" value="11-beta-HSD1"/>
    <property type="match status" value="1"/>
</dbReference>
<dbReference type="InterPro" id="IPR036291">
    <property type="entry name" value="NAD(P)-bd_dom_sf"/>
</dbReference>